<comment type="caution">
    <text evidence="1">The sequence shown here is derived from an EMBL/GenBank/DDBJ whole genome shotgun (WGS) entry which is preliminary data.</text>
</comment>
<keyword evidence="1" id="KW-0503">Monooxygenase</keyword>
<keyword evidence="1" id="KW-0560">Oxidoreductase</keyword>
<dbReference type="OrthoDB" id="5196042at2"/>
<organism evidence="1 2">
    <name type="scientific">Cupriavidus pauculus</name>
    <dbReference type="NCBI Taxonomy" id="82633"/>
    <lineage>
        <taxon>Bacteria</taxon>
        <taxon>Pseudomonadati</taxon>
        <taxon>Pseudomonadota</taxon>
        <taxon>Betaproteobacteria</taxon>
        <taxon>Burkholderiales</taxon>
        <taxon>Burkholderiaceae</taxon>
        <taxon>Cupriavidus</taxon>
    </lineage>
</organism>
<dbReference type="Proteomes" id="UP000234341">
    <property type="component" value="Unassembled WGS sequence"/>
</dbReference>
<dbReference type="Pfam" id="PF20137">
    <property type="entry name" value="BubE"/>
    <property type="match status" value="1"/>
</dbReference>
<dbReference type="RefSeq" id="WP_101684990.1">
    <property type="nucleotide sequence ID" value="NZ_PJRP01000021.1"/>
</dbReference>
<dbReference type="AlphaFoldDB" id="A0A2N5C441"/>
<dbReference type="EMBL" id="PJRP01000021">
    <property type="protein sequence ID" value="PLP96981.1"/>
    <property type="molecule type" value="Genomic_DNA"/>
</dbReference>
<reference evidence="1 2" key="1">
    <citation type="submission" date="2017-12" db="EMBL/GenBank/DDBJ databases">
        <title>Genome sequence of the active heterotrophic nitrifier-denitrifier, Cupriavidus pauculus UM1.</title>
        <authorList>
            <person name="Putonti C."/>
            <person name="Castignetti D."/>
        </authorList>
    </citation>
    <scope>NUCLEOTIDE SEQUENCE [LARGE SCALE GENOMIC DNA]</scope>
    <source>
        <strain evidence="1 2">UM1</strain>
    </source>
</reference>
<gene>
    <name evidence="1" type="ORF">CYJ10_29505</name>
</gene>
<evidence type="ECO:0000313" key="2">
    <source>
        <dbReference type="Proteomes" id="UP000234341"/>
    </source>
</evidence>
<name>A0A2N5C441_9BURK</name>
<proteinExistence type="predicted"/>
<sequence>MTAFAQLSKVLATAEPGSLWFECPGCGMAHRIMHGAGEGPRWGWNGDVERPTFTPSVLARYPWGNPQVERVCHSFVTDGQIQFLNDCTHSLAGQTVAIPEWNTQ</sequence>
<dbReference type="GO" id="GO:0004497">
    <property type="term" value="F:monooxygenase activity"/>
    <property type="evidence" value="ECO:0007669"/>
    <property type="project" value="UniProtKB-KW"/>
</dbReference>
<evidence type="ECO:0000313" key="1">
    <source>
        <dbReference type="EMBL" id="PLP96981.1"/>
    </source>
</evidence>
<dbReference type="InterPro" id="IPR045384">
    <property type="entry name" value="DUF6527"/>
</dbReference>
<protein>
    <submittedName>
        <fullName evidence="1">Ammonia monooxygenase</fullName>
    </submittedName>
</protein>
<accession>A0A2N5C441</accession>